<name>A0A379PKW4_9PROT</name>
<dbReference type="Proteomes" id="UP000254919">
    <property type="component" value="Unassembled WGS sequence"/>
</dbReference>
<reference evidence="1 2" key="1">
    <citation type="submission" date="2018-06" db="EMBL/GenBank/DDBJ databases">
        <authorList>
            <consortium name="Pathogen Informatics"/>
            <person name="Doyle S."/>
        </authorList>
    </citation>
    <scope>NUCLEOTIDE SEQUENCE [LARGE SCALE GENOMIC DNA]</scope>
    <source>
        <strain evidence="1 2">NCTC13291</strain>
    </source>
</reference>
<accession>A0A379PKW4</accession>
<proteinExistence type="predicted"/>
<gene>
    <name evidence="1" type="ORF">NCTC13291_04476</name>
</gene>
<sequence>MVGGLTEAEQARLERLARTRQNTRGRRQPAVMPSKLARTSAFAPRRHGLSADADFVRVYVVRPHAVVEVRGRELGTRHRDALMALFRLRAKRFETVGLNGGTAAVYRTTTTWREILLASGVTAHVNNLLTALRVFEELRSVTVRVFTGSFDAYEAAVAKGRLTSAGWSDGIIGAIEWSGVNLDSEVSVAYGEWVKRTFEEKHLVSLSADIYFKLKGDFARAWWPYIDSQPAHTWLALETLAELVGRDYAAEDSKRRARFREDVVSAFGEMEKAGGLGSWRMEARGPGRTKSYRVHYTHGLPRAVEQGALELEQPTTVE</sequence>
<evidence type="ECO:0000313" key="1">
    <source>
        <dbReference type="EMBL" id="SUE95588.1"/>
    </source>
</evidence>
<protein>
    <submittedName>
        <fullName evidence="1">Uncharacterized protein</fullName>
    </submittedName>
</protein>
<dbReference type="EMBL" id="UGVN01000003">
    <property type="protein sequence ID" value="SUE95588.1"/>
    <property type="molecule type" value="Genomic_DNA"/>
</dbReference>
<evidence type="ECO:0000313" key="2">
    <source>
        <dbReference type="Proteomes" id="UP000254919"/>
    </source>
</evidence>
<organism evidence="1 2">
    <name type="scientific">Roseomonas mucosa</name>
    <dbReference type="NCBI Taxonomy" id="207340"/>
    <lineage>
        <taxon>Bacteria</taxon>
        <taxon>Pseudomonadati</taxon>
        <taxon>Pseudomonadota</taxon>
        <taxon>Alphaproteobacteria</taxon>
        <taxon>Acetobacterales</taxon>
        <taxon>Roseomonadaceae</taxon>
        <taxon>Roseomonas</taxon>
    </lineage>
</organism>
<dbReference type="AlphaFoldDB" id="A0A379PKW4"/>